<evidence type="ECO:0000313" key="2">
    <source>
        <dbReference type="EMBL" id="AWW49304.1"/>
    </source>
</evidence>
<evidence type="ECO:0008006" key="4">
    <source>
        <dbReference type="Google" id="ProtNLM"/>
    </source>
</evidence>
<dbReference type="EMBL" id="CP030085">
    <property type="protein sequence ID" value="AWW49304.1"/>
    <property type="molecule type" value="Genomic_DNA"/>
</dbReference>
<protein>
    <recommendedName>
        <fullName evidence="4">Lipoprotein</fullName>
    </recommendedName>
</protein>
<evidence type="ECO:0000256" key="1">
    <source>
        <dbReference type="SAM" id="SignalP"/>
    </source>
</evidence>
<feature type="chain" id="PRO_5016372928" description="Lipoprotein" evidence="1">
    <location>
        <begin position="29"/>
        <end position="103"/>
    </location>
</feature>
<dbReference type="AlphaFoldDB" id="A0A2Z4JR23"/>
<organism evidence="2 3">
    <name type="scientific">Polynucleobacter paneuropaeus</name>
    <dbReference type="NCBI Taxonomy" id="2527775"/>
    <lineage>
        <taxon>Bacteria</taxon>
        <taxon>Pseudomonadati</taxon>
        <taxon>Pseudomonadota</taxon>
        <taxon>Betaproteobacteria</taxon>
        <taxon>Burkholderiales</taxon>
        <taxon>Burkholderiaceae</taxon>
        <taxon>Polynucleobacter</taxon>
    </lineage>
</organism>
<feature type="signal peptide" evidence="1">
    <location>
        <begin position="1"/>
        <end position="28"/>
    </location>
</feature>
<dbReference type="Proteomes" id="UP000248592">
    <property type="component" value="Chromosome"/>
</dbReference>
<name>A0A2Z4JR23_9BURK</name>
<reference evidence="3" key="1">
    <citation type="submission" date="2018-06" db="EMBL/GenBank/DDBJ databases">
        <title>Description of a new Polynucleobacter species.</title>
        <authorList>
            <person name="Hahn M.W."/>
        </authorList>
    </citation>
    <scope>NUCLEOTIDE SEQUENCE [LARGE SCALE GENOMIC DNA]</scope>
    <source>
        <strain evidence="3">MG-25-Pas1-D2</strain>
    </source>
</reference>
<gene>
    <name evidence="2" type="ORF">Pas1_02285</name>
</gene>
<keyword evidence="1" id="KW-0732">Signal</keyword>
<sequence length="103" mass="11686">MKFAMLRSILGYRLLLALSMFACMLCLAACATKNEWHNTNSNANLEADEAHCDRVIRQSALPDQGNALFQPMRNTGPKADLYSRCMLEKGWYKVKNESEQKTP</sequence>
<accession>A0A2Z4JR23</accession>
<proteinExistence type="predicted"/>
<evidence type="ECO:0000313" key="3">
    <source>
        <dbReference type="Proteomes" id="UP000248592"/>
    </source>
</evidence>